<keyword evidence="3" id="KW-1185">Reference proteome</keyword>
<feature type="compositionally biased region" description="Basic and acidic residues" evidence="1">
    <location>
        <begin position="221"/>
        <end position="230"/>
    </location>
</feature>
<feature type="compositionally biased region" description="Basic and acidic residues" evidence="1">
    <location>
        <begin position="327"/>
        <end position="345"/>
    </location>
</feature>
<proteinExistence type="predicted"/>
<feature type="region of interest" description="Disordered" evidence="1">
    <location>
        <begin position="186"/>
        <end position="345"/>
    </location>
</feature>
<feature type="compositionally biased region" description="Polar residues" evidence="1">
    <location>
        <begin position="209"/>
        <end position="218"/>
    </location>
</feature>
<sequence length="345" mass="38050">MDSAEATEKKVNKNEGNEYVKVKKTESASDSEEELSDNDLTVQISHSDALETKVGNTVPDRDSSNNNDEGTTIKIIHGTAHENKSLNDNLSVEITEQIDVSNLNEQQNVNSTVKAKEDENTETLKHEKSIDSDFSTATHQDELLNQTGEDSTSVTSNDQNGITKNKSALIINKNTKDSMNVAYNALNDPKDVDQENSNKKDGDFDQKDNTNLNKQIGNNMGKDKYSKSEEVLEGTDEPNDLNSNKRDSDVNQKDNVDLSVPIGNNKGKDKYSGSEVVLEGTDESNNSISIKSVEKDDDSTQSRDNKDLYGPGENSKEALEENDEPNDSAKKQLKGVEKDLERNPS</sequence>
<dbReference type="AlphaFoldDB" id="A0A397TEQ1"/>
<protein>
    <submittedName>
        <fullName evidence="2">Uncharacterized protein</fullName>
    </submittedName>
</protein>
<dbReference type="EMBL" id="QKYT01000104">
    <property type="protein sequence ID" value="RIA93441.1"/>
    <property type="molecule type" value="Genomic_DNA"/>
</dbReference>
<evidence type="ECO:0000256" key="1">
    <source>
        <dbReference type="SAM" id="MobiDB-lite"/>
    </source>
</evidence>
<feature type="region of interest" description="Disordered" evidence="1">
    <location>
        <begin position="1"/>
        <end position="71"/>
    </location>
</feature>
<feature type="compositionally biased region" description="Basic and acidic residues" evidence="1">
    <location>
        <begin position="292"/>
        <end position="307"/>
    </location>
</feature>
<feature type="compositionally biased region" description="Basic and acidic residues" evidence="1">
    <location>
        <begin position="1"/>
        <end position="27"/>
    </location>
</feature>
<reference evidence="2 3" key="1">
    <citation type="submission" date="2018-06" db="EMBL/GenBank/DDBJ databases">
        <title>Comparative genomics reveals the genomic features of Rhizophagus irregularis, R. cerebriforme, R. diaphanum and Gigaspora rosea, and their symbiotic lifestyle signature.</title>
        <authorList>
            <person name="Morin E."/>
            <person name="San Clemente H."/>
            <person name="Chen E.C.H."/>
            <person name="De La Providencia I."/>
            <person name="Hainaut M."/>
            <person name="Kuo A."/>
            <person name="Kohler A."/>
            <person name="Murat C."/>
            <person name="Tang N."/>
            <person name="Roy S."/>
            <person name="Loubradou J."/>
            <person name="Henrissat B."/>
            <person name="Grigoriev I.V."/>
            <person name="Corradi N."/>
            <person name="Roux C."/>
            <person name="Martin F.M."/>
        </authorList>
    </citation>
    <scope>NUCLEOTIDE SEQUENCE [LARGE SCALE GENOMIC DNA]</scope>
    <source>
        <strain evidence="2 3">DAOM 227022</strain>
    </source>
</reference>
<comment type="caution">
    <text evidence="2">The sequence shown here is derived from an EMBL/GenBank/DDBJ whole genome shotgun (WGS) entry which is preliminary data.</text>
</comment>
<feature type="compositionally biased region" description="Polar residues" evidence="1">
    <location>
        <begin position="103"/>
        <end position="113"/>
    </location>
</feature>
<accession>A0A397TEQ1</accession>
<evidence type="ECO:0000313" key="3">
    <source>
        <dbReference type="Proteomes" id="UP000265703"/>
    </source>
</evidence>
<feature type="region of interest" description="Disordered" evidence="1">
    <location>
        <begin position="103"/>
        <end position="135"/>
    </location>
</feature>
<feature type="compositionally biased region" description="Basic and acidic residues" evidence="1">
    <location>
        <begin position="114"/>
        <end position="131"/>
    </location>
</feature>
<name>A0A397TEQ1_9GLOM</name>
<feature type="compositionally biased region" description="Basic and acidic residues" evidence="1">
    <location>
        <begin position="243"/>
        <end position="256"/>
    </location>
</feature>
<dbReference type="Proteomes" id="UP000265703">
    <property type="component" value="Unassembled WGS sequence"/>
</dbReference>
<feature type="compositionally biased region" description="Basic and acidic residues" evidence="1">
    <location>
        <begin position="188"/>
        <end position="208"/>
    </location>
</feature>
<evidence type="ECO:0000313" key="2">
    <source>
        <dbReference type="EMBL" id="RIA93441.1"/>
    </source>
</evidence>
<gene>
    <name evidence="2" type="ORF">C1645_819409</name>
</gene>
<organism evidence="2 3">
    <name type="scientific">Glomus cerebriforme</name>
    <dbReference type="NCBI Taxonomy" id="658196"/>
    <lineage>
        <taxon>Eukaryota</taxon>
        <taxon>Fungi</taxon>
        <taxon>Fungi incertae sedis</taxon>
        <taxon>Mucoromycota</taxon>
        <taxon>Glomeromycotina</taxon>
        <taxon>Glomeromycetes</taxon>
        <taxon>Glomerales</taxon>
        <taxon>Glomeraceae</taxon>
        <taxon>Glomus</taxon>
    </lineage>
</organism>